<dbReference type="SUPFAM" id="SSF52172">
    <property type="entry name" value="CheY-like"/>
    <property type="match status" value="1"/>
</dbReference>
<dbReference type="InterPro" id="IPR007492">
    <property type="entry name" value="LytTR_DNA-bd_dom"/>
</dbReference>
<dbReference type="AlphaFoldDB" id="A0A5M6CHH6"/>
<accession>A0A5M6CHH6</accession>
<sequence length="259" mass="29531">MSTHIYSCFIIDDDEYSKQFILHLIKASFPELHVTGQASTVADAVALLSETVPDIIFLDVELPDGTGFDILRQHISLNSQVILITAFDNYALKAIKASVIDYVLKPVSENEFGQAVHKALAKCRDNDKPANNFSELLTRFHNQMIIRKIKLPTLHGFILADIDDITRCEATDNYTILYFDKEGPKTVSRTLATYEEELREYGFIRIHHKHLINIRQVAEYNKGKIGGGYVVMKDKVVLQVSVRKKDQLLHAFHSRKHTF</sequence>
<dbReference type="Gene3D" id="2.40.50.1020">
    <property type="entry name" value="LytTr DNA-binding domain"/>
    <property type="match status" value="1"/>
</dbReference>
<protein>
    <submittedName>
        <fullName evidence="4">Response regulator transcription factor</fullName>
    </submittedName>
</protein>
<dbReference type="InterPro" id="IPR046947">
    <property type="entry name" value="LytR-like"/>
</dbReference>
<dbReference type="Gene3D" id="3.40.50.2300">
    <property type="match status" value="1"/>
</dbReference>
<dbReference type="InterPro" id="IPR011006">
    <property type="entry name" value="CheY-like_superfamily"/>
</dbReference>
<feature type="modified residue" description="4-aspartylphosphate" evidence="1">
    <location>
        <position position="59"/>
    </location>
</feature>
<evidence type="ECO:0000256" key="1">
    <source>
        <dbReference type="PROSITE-ProRule" id="PRU00169"/>
    </source>
</evidence>
<dbReference type="GO" id="GO:0003677">
    <property type="term" value="F:DNA binding"/>
    <property type="evidence" value="ECO:0007669"/>
    <property type="project" value="InterPro"/>
</dbReference>
<keyword evidence="5" id="KW-1185">Reference proteome</keyword>
<dbReference type="InterPro" id="IPR001789">
    <property type="entry name" value="Sig_transdc_resp-reg_receiver"/>
</dbReference>
<dbReference type="Pfam" id="PF00072">
    <property type="entry name" value="Response_reg"/>
    <property type="match status" value="1"/>
</dbReference>
<comment type="caution">
    <text evidence="4">The sequence shown here is derived from an EMBL/GenBank/DDBJ whole genome shotgun (WGS) entry which is preliminary data.</text>
</comment>
<dbReference type="PANTHER" id="PTHR37299">
    <property type="entry name" value="TRANSCRIPTIONAL REGULATOR-RELATED"/>
    <property type="match status" value="1"/>
</dbReference>
<name>A0A5M6CHH6_9BACT</name>
<dbReference type="GO" id="GO:0000156">
    <property type="term" value="F:phosphorelay response regulator activity"/>
    <property type="evidence" value="ECO:0007669"/>
    <property type="project" value="InterPro"/>
</dbReference>
<evidence type="ECO:0000313" key="5">
    <source>
        <dbReference type="Proteomes" id="UP000323632"/>
    </source>
</evidence>
<dbReference type="PANTHER" id="PTHR37299:SF1">
    <property type="entry name" value="STAGE 0 SPORULATION PROTEIN A HOMOLOG"/>
    <property type="match status" value="1"/>
</dbReference>
<gene>
    <name evidence="4" type="ORF">F0919_08315</name>
</gene>
<keyword evidence="1" id="KW-0597">Phosphoprotein</keyword>
<dbReference type="Proteomes" id="UP000323632">
    <property type="component" value="Unassembled WGS sequence"/>
</dbReference>
<dbReference type="RefSeq" id="WP_150032294.1">
    <property type="nucleotide sequence ID" value="NZ_VWSH01000002.1"/>
</dbReference>
<evidence type="ECO:0000259" key="2">
    <source>
        <dbReference type="PROSITE" id="PS50110"/>
    </source>
</evidence>
<proteinExistence type="predicted"/>
<dbReference type="PROSITE" id="PS50930">
    <property type="entry name" value="HTH_LYTTR"/>
    <property type="match status" value="1"/>
</dbReference>
<dbReference type="SMART" id="SM00850">
    <property type="entry name" value="LytTR"/>
    <property type="match status" value="1"/>
</dbReference>
<dbReference type="Pfam" id="PF04397">
    <property type="entry name" value="LytTR"/>
    <property type="match status" value="1"/>
</dbReference>
<organism evidence="4 5">
    <name type="scientific">Taibaiella lutea</name>
    <dbReference type="NCBI Taxonomy" id="2608001"/>
    <lineage>
        <taxon>Bacteria</taxon>
        <taxon>Pseudomonadati</taxon>
        <taxon>Bacteroidota</taxon>
        <taxon>Chitinophagia</taxon>
        <taxon>Chitinophagales</taxon>
        <taxon>Chitinophagaceae</taxon>
        <taxon>Taibaiella</taxon>
    </lineage>
</organism>
<dbReference type="SMART" id="SM00448">
    <property type="entry name" value="REC"/>
    <property type="match status" value="1"/>
</dbReference>
<evidence type="ECO:0000259" key="3">
    <source>
        <dbReference type="PROSITE" id="PS50930"/>
    </source>
</evidence>
<feature type="domain" description="HTH LytTR-type" evidence="3">
    <location>
        <begin position="149"/>
        <end position="254"/>
    </location>
</feature>
<evidence type="ECO:0000313" key="4">
    <source>
        <dbReference type="EMBL" id="KAA5534614.1"/>
    </source>
</evidence>
<feature type="domain" description="Response regulatory" evidence="2">
    <location>
        <begin position="7"/>
        <end position="120"/>
    </location>
</feature>
<reference evidence="4 5" key="1">
    <citation type="submission" date="2019-09" db="EMBL/GenBank/DDBJ databases">
        <title>Genome sequence and assembly of Taibaiella sp.</title>
        <authorList>
            <person name="Chhetri G."/>
        </authorList>
    </citation>
    <scope>NUCLEOTIDE SEQUENCE [LARGE SCALE GENOMIC DNA]</scope>
    <source>
        <strain evidence="4 5">KVB11</strain>
    </source>
</reference>
<dbReference type="EMBL" id="VWSH01000002">
    <property type="protein sequence ID" value="KAA5534614.1"/>
    <property type="molecule type" value="Genomic_DNA"/>
</dbReference>
<dbReference type="PROSITE" id="PS50110">
    <property type="entry name" value="RESPONSE_REGULATORY"/>
    <property type="match status" value="1"/>
</dbReference>